<dbReference type="RefSeq" id="WP_085915776.1">
    <property type="nucleotide sequence ID" value="NZ_AP018921.1"/>
</dbReference>
<feature type="region of interest" description="Disordered" evidence="1">
    <location>
        <begin position="1"/>
        <end position="60"/>
    </location>
</feature>
<dbReference type="OrthoDB" id="3577122at2"/>
<dbReference type="Gene3D" id="1.10.260.40">
    <property type="entry name" value="lambda repressor-like DNA-binding domains"/>
    <property type="match status" value="1"/>
</dbReference>
<gene>
    <name evidence="3" type="ORF">BG845_05666</name>
</gene>
<evidence type="ECO:0000313" key="3">
    <source>
        <dbReference type="EMBL" id="OSY35985.1"/>
    </source>
</evidence>
<evidence type="ECO:0000256" key="1">
    <source>
        <dbReference type="SAM" id="MobiDB-lite"/>
    </source>
</evidence>
<sequence length="289" mass="31860">MTSGDLSEREQRPPDHVGPLLRNARTSAGLSQPQVERATSLSQNGLSRIERGEGMPRIDPEHGVDQVAELAALYGLAADVATELTEVVTDFWEARKDERIVVTRATNVLSVQRRIRRREEKTKRLRSFTNGLPFGWAQTPEVMAAIFGVDVDHPKVRDRMRRAAQLPANADRQYEGVMTEGGLRWVMGSAEVMAAQVEHLAAVAALPNVDLRLITARTPVGMEPGPGFHIHDEDGPVVLAQVGGSAELDKPEQVARYIERFDRLQAVALTGDDVLVILTELAEYYRGIA</sequence>
<dbReference type="Proteomes" id="UP000194360">
    <property type="component" value="Unassembled WGS sequence"/>
</dbReference>
<feature type="compositionally biased region" description="Basic and acidic residues" evidence="1">
    <location>
        <begin position="1"/>
        <end position="15"/>
    </location>
</feature>
<dbReference type="STRING" id="2074.BG845_05666"/>
<dbReference type="Pfam" id="PF13560">
    <property type="entry name" value="HTH_31"/>
    <property type="match status" value="1"/>
</dbReference>
<evidence type="ECO:0000313" key="4">
    <source>
        <dbReference type="Proteomes" id="UP000194360"/>
    </source>
</evidence>
<comment type="caution">
    <text evidence="3">The sequence shown here is derived from an EMBL/GenBank/DDBJ whole genome shotgun (WGS) entry which is preliminary data.</text>
</comment>
<reference evidence="3 4" key="1">
    <citation type="submission" date="2016-09" db="EMBL/GenBank/DDBJ databases">
        <title>Pseudonocardia autotrophica DSM535, a candidate organism with high potential of specific P450 cytochromes.</title>
        <authorList>
            <person name="Grumaz C."/>
            <person name="Vainshtein Y."/>
            <person name="Kirstahler P."/>
            <person name="Sohn K."/>
        </authorList>
    </citation>
    <scope>NUCLEOTIDE SEQUENCE [LARGE SCALE GENOMIC DNA]</scope>
    <source>
        <strain evidence="3 4">DSM 535</strain>
    </source>
</reference>
<accession>A0A1Y2ML39</accession>
<organism evidence="3 4">
    <name type="scientific">Pseudonocardia autotrophica</name>
    <name type="common">Amycolata autotrophica</name>
    <name type="synonym">Nocardia autotrophica</name>
    <dbReference type="NCBI Taxonomy" id="2074"/>
    <lineage>
        <taxon>Bacteria</taxon>
        <taxon>Bacillati</taxon>
        <taxon>Actinomycetota</taxon>
        <taxon>Actinomycetes</taxon>
        <taxon>Pseudonocardiales</taxon>
        <taxon>Pseudonocardiaceae</taxon>
        <taxon>Pseudonocardia</taxon>
    </lineage>
</organism>
<dbReference type="InterPro" id="IPR043917">
    <property type="entry name" value="DUF5753"/>
</dbReference>
<proteinExistence type="predicted"/>
<feature type="compositionally biased region" description="Polar residues" evidence="1">
    <location>
        <begin position="24"/>
        <end position="46"/>
    </location>
</feature>
<dbReference type="InterPro" id="IPR001387">
    <property type="entry name" value="Cro/C1-type_HTH"/>
</dbReference>
<dbReference type="SUPFAM" id="SSF47413">
    <property type="entry name" value="lambda repressor-like DNA-binding domains"/>
    <property type="match status" value="1"/>
</dbReference>
<dbReference type="CDD" id="cd00093">
    <property type="entry name" value="HTH_XRE"/>
    <property type="match status" value="1"/>
</dbReference>
<name>A0A1Y2ML39_PSEAH</name>
<dbReference type="EMBL" id="MIGB01000044">
    <property type="protein sequence ID" value="OSY35985.1"/>
    <property type="molecule type" value="Genomic_DNA"/>
</dbReference>
<dbReference type="GO" id="GO:0003677">
    <property type="term" value="F:DNA binding"/>
    <property type="evidence" value="ECO:0007669"/>
    <property type="project" value="InterPro"/>
</dbReference>
<evidence type="ECO:0000259" key="2">
    <source>
        <dbReference type="PROSITE" id="PS50943"/>
    </source>
</evidence>
<dbReference type="InterPro" id="IPR010982">
    <property type="entry name" value="Lambda_DNA-bd_dom_sf"/>
</dbReference>
<dbReference type="AlphaFoldDB" id="A0A1Y2ML39"/>
<dbReference type="PROSITE" id="PS50943">
    <property type="entry name" value="HTH_CROC1"/>
    <property type="match status" value="1"/>
</dbReference>
<dbReference type="Pfam" id="PF19054">
    <property type="entry name" value="DUF5753"/>
    <property type="match status" value="1"/>
</dbReference>
<feature type="domain" description="HTH cro/C1-type" evidence="2">
    <location>
        <begin position="21"/>
        <end position="59"/>
    </location>
</feature>
<keyword evidence="4" id="KW-1185">Reference proteome</keyword>
<feature type="compositionally biased region" description="Basic and acidic residues" evidence="1">
    <location>
        <begin position="48"/>
        <end position="60"/>
    </location>
</feature>
<protein>
    <recommendedName>
        <fullName evidence="2">HTH cro/C1-type domain-containing protein</fullName>
    </recommendedName>
</protein>